<dbReference type="Pfam" id="PF13581">
    <property type="entry name" value="HATPase_c_2"/>
    <property type="match status" value="1"/>
</dbReference>
<dbReference type="PANTHER" id="PTHR35526">
    <property type="entry name" value="ANTI-SIGMA-F FACTOR RSBW-RELATED"/>
    <property type="match status" value="1"/>
</dbReference>
<dbReference type="CDD" id="cd16936">
    <property type="entry name" value="HATPase_RsbW-like"/>
    <property type="match status" value="1"/>
</dbReference>
<feature type="compositionally biased region" description="Basic and acidic residues" evidence="2">
    <location>
        <begin position="81"/>
        <end position="95"/>
    </location>
</feature>
<dbReference type="EMBL" id="JWIO01000006">
    <property type="protein sequence ID" value="KLL12266.1"/>
    <property type="molecule type" value="Genomic_DNA"/>
</dbReference>
<evidence type="ECO:0000313" key="4">
    <source>
        <dbReference type="EMBL" id="KLL12266.1"/>
    </source>
</evidence>
<accession>A0ABR5F6B1</accession>
<dbReference type="RefSeq" id="WP_047222100.1">
    <property type="nucleotide sequence ID" value="NZ_JWIO01000006.1"/>
</dbReference>
<protein>
    <recommendedName>
        <fullName evidence="3">Histidine kinase/HSP90-like ATPase domain-containing protein</fullName>
    </recommendedName>
</protein>
<dbReference type="PANTHER" id="PTHR35526:SF3">
    <property type="entry name" value="ANTI-SIGMA-F FACTOR RSBW"/>
    <property type="match status" value="1"/>
</dbReference>
<evidence type="ECO:0000313" key="5">
    <source>
        <dbReference type="Proteomes" id="UP000035425"/>
    </source>
</evidence>
<sequence>MSTVELRFAALPGHVRTARMIAAAVSRRSGVPEEILDEIKLAVGEACARAVSVNRRFDPQAPVIVRVSDGDGAFTVSVADRGPRERDVPPTRRDVSPLNGRGRADTPGSPDSRHTLTNAASPSLSLSPPTVAGPAAAEPMVADPLAAQPLAAQPVVAEPTVVSPVASGNGIWRPDEEEPCSPAAPGLGLALIEGLVDDFTITTRTDRTGMIVTMRWATEPLEGKPAAPVMAL</sequence>
<keyword evidence="1" id="KW-0418">Kinase</keyword>
<feature type="domain" description="Histidine kinase/HSP90-like ATPase" evidence="3">
    <location>
        <begin position="8"/>
        <end position="92"/>
    </location>
</feature>
<feature type="region of interest" description="Disordered" evidence="2">
    <location>
        <begin position="76"/>
        <end position="135"/>
    </location>
</feature>
<gene>
    <name evidence="4" type="ORF">FrCorBMG51_06100</name>
</gene>
<keyword evidence="5" id="KW-1185">Reference proteome</keyword>
<dbReference type="InterPro" id="IPR050267">
    <property type="entry name" value="Anti-sigma-factor_SerPK"/>
</dbReference>
<keyword evidence="1" id="KW-0808">Transferase</keyword>
<evidence type="ECO:0000256" key="2">
    <source>
        <dbReference type="SAM" id="MobiDB-lite"/>
    </source>
</evidence>
<evidence type="ECO:0000256" key="1">
    <source>
        <dbReference type="ARBA" id="ARBA00022527"/>
    </source>
</evidence>
<keyword evidence="1" id="KW-0723">Serine/threonine-protein kinase</keyword>
<evidence type="ECO:0000259" key="3">
    <source>
        <dbReference type="Pfam" id="PF13581"/>
    </source>
</evidence>
<dbReference type="Gene3D" id="3.30.565.10">
    <property type="entry name" value="Histidine kinase-like ATPase, C-terminal domain"/>
    <property type="match status" value="1"/>
</dbReference>
<dbReference type="InterPro" id="IPR036890">
    <property type="entry name" value="HATPase_C_sf"/>
</dbReference>
<dbReference type="InterPro" id="IPR003594">
    <property type="entry name" value="HATPase_dom"/>
</dbReference>
<dbReference type="Proteomes" id="UP000035425">
    <property type="component" value="Unassembled WGS sequence"/>
</dbReference>
<proteinExistence type="predicted"/>
<name>A0ABR5F6B1_9ACTN</name>
<feature type="compositionally biased region" description="Low complexity" evidence="2">
    <location>
        <begin position="115"/>
        <end position="132"/>
    </location>
</feature>
<organism evidence="4 5">
    <name type="scientific">Protofrankia coriariae</name>
    <dbReference type="NCBI Taxonomy" id="1562887"/>
    <lineage>
        <taxon>Bacteria</taxon>
        <taxon>Bacillati</taxon>
        <taxon>Actinomycetota</taxon>
        <taxon>Actinomycetes</taxon>
        <taxon>Frankiales</taxon>
        <taxon>Frankiaceae</taxon>
        <taxon>Protofrankia</taxon>
    </lineage>
</organism>
<comment type="caution">
    <text evidence="4">The sequence shown here is derived from an EMBL/GenBank/DDBJ whole genome shotgun (WGS) entry which is preliminary data.</text>
</comment>
<reference evidence="4 5" key="1">
    <citation type="submission" date="2014-12" db="EMBL/GenBank/DDBJ databases">
        <title>Frankia sp. BMG5.1 draft genome.</title>
        <authorList>
            <person name="Gtari M."/>
            <person name="Ghodhbane-Gtari F."/>
            <person name="Nouioui I."/>
            <person name="Ktari A."/>
            <person name="Hezbri K."/>
            <person name="Mimouni W."/>
            <person name="Sbissi I."/>
            <person name="Ayari A."/>
            <person name="Yamanaka T."/>
            <person name="Normand P."/>
            <person name="Tisa L.S."/>
            <person name="Boudabous A."/>
        </authorList>
    </citation>
    <scope>NUCLEOTIDE SEQUENCE [LARGE SCALE GENOMIC DNA]</scope>
    <source>
        <strain evidence="4 5">BMG5.1</strain>
    </source>
</reference>